<dbReference type="Pfam" id="PF07282">
    <property type="entry name" value="Cas12f1-like_TNB"/>
    <property type="match status" value="1"/>
</dbReference>
<reference evidence="3 4" key="1">
    <citation type="journal article" date="2022" name="Arch. Microbiol.">
        <title>Paraburkholderia bengalensis sp. nov. isolated from roots of Oryza sativa, IR64.</title>
        <authorList>
            <person name="Nag P."/>
            <person name="Mondal N."/>
            <person name="Sarkar J."/>
            <person name="Das S."/>
        </authorList>
    </citation>
    <scope>NUCLEOTIDE SEQUENCE [LARGE SCALE GENOMIC DNA]</scope>
    <source>
        <strain evidence="3 4">IR64_4_BI</strain>
    </source>
</reference>
<comment type="caution">
    <text evidence="3">The sequence shown here is derived from an EMBL/GenBank/DDBJ whole genome shotgun (WGS) entry which is preliminary data.</text>
</comment>
<proteinExistence type="predicted"/>
<feature type="domain" description="Cas12f1-like TNB" evidence="2">
    <location>
        <begin position="99"/>
        <end position="162"/>
    </location>
</feature>
<dbReference type="RefSeq" id="WP_336602998.1">
    <property type="nucleotide sequence ID" value="NZ_JACFYJ010000234.1"/>
</dbReference>
<name>A0ABU8J691_9BURK</name>
<keyword evidence="4" id="KW-1185">Reference proteome</keyword>
<sequence>MTTTACTLTHCLSCSRSSTGPGTRNFDYRDRGRLRKLLLRNEWKLKTMLSAWVKGWAAEGVTDVVLEDLSISKDATFLRHELHNVKYSRLNRLLRLSSLKPWLASMCEKQHIRVHTTHAAYSSQECPGCHTIDRDNRKTQEEFECVGCGLTANADTNAAINLNARLTDDVLREELHIVDVHGRLSPKPMQYKAVKQALLERWRDATGGLTESLTPVAEFYTAPLKMALQGEAPAFRPG</sequence>
<evidence type="ECO:0000313" key="3">
    <source>
        <dbReference type="EMBL" id="MEI6003475.1"/>
    </source>
</evidence>
<evidence type="ECO:0000313" key="4">
    <source>
        <dbReference type="Proteomes" id="UP001386437"/>
    </source>
</evidence>
<dbReference type="InterPro" id="IPR010095">
    <property type="entry name" value="Cas12f1-like_TNB"/>
</dbReference>
<protein>
    <submittedName>
        <fullName evidence="3">Transposase</fullName>
    </submittedName>
</protein>
<evidence type="ECO:0000259" key="2">
    <source>
        <dbReference type="Pfam" id="PF07282"/>
    </source>
</evidence>
<accession>A0ABU8J691</accession>
<gene>
    <name evidence="3" type="ORF">H3V53_42375</name>
</gene>
<evidence type="ECO:0000256" key="1">
    <source>
        <dbReference type="ARBA" id="ARBA00023125"/>
    </source>
</evidence>
<organism evidence="3 4">
    <name type="scientific">Paraburkholderia bengalensis</name>
    <dbReference type="NCBI Taxonomy" id="2747562"/>
    <lineage>
        <taxon>Bacteria</taxon>
        <taxon>Pseudomonadati</taxon>
        <taxon>Pseudomonadota</taxon>
        <taxon>Betaproteobacteria</taxon>
        <taxon>Burkholderiales</taxon>
        <taxon>Burkholderiaceae</taxon>
        <taxon>Paraburkholderia</taxon>
    </lineage>
</organism>
<dbReference type="EMBL" id="JACFYJ010000234">
    <property type="protein sequence ID" value="MEI6003475.1"/>
    <property type="molecule type" value="Genomic_DNA"/>
</dbReference>
<keyword evidence="1" id="KW-0238">DNA-binding</keyword>
<dbReference type="Proteomes" id="UP001386437">
    <property type="component" value="Unassembled WGS sequence"/>
</dbReference>